<evidence type="ECO:0000256" key="1">
    <source>
        <dbReference type="SAM" id="MobiDB-lite"/>
    </source>
</evidence>
<sequence length="111" mass="12883">MNMKVKQIVHPHNGGRPNKIPPSVNETEDETPKKQRKVVLQPFFDVRYDRIGHFPRFTTDKFASKRSVEIYSEIFYAPGPIFLKSDSPVKVHKRKFTIMADTILVLPFSPK</sequence>
<accession>A0A8X6KB73</accession>
<dbReference type="AlphaFoldDB" id="A0A8X6KB73"/>
<protein>
    <submittedName>
        <fullName evidence="2">Uncharacterized protein</fullName>
    </submittedName>
</protein>
<evidence type="ECO:0000313" key="3">
    <source>
        <dbReference type="Proteomes" id="UP000887116"/>
    </source>
</evidence>
<evidence type="ECO:0000313" key="2">
    <source>
        <dbReference type="EMBL" id="GFQ66648.1"/>
    </source>
</evidence>
<gene>
    <name evidence="2" type="ORF">TNCT_675021</name>
</gene>
<organism evidence="2 3">
    <name type="scientific">Trichonephila clavata</name>
    <name type="common">Joro spider</name>
    <name type="synonym">Nephila clavata</name>
    <dbReference type="NCBI Taxonomy" id="2740835"/>
    <lineage>
        <taxon>Eukaryota</taxon>
        <taxon>Metazoa</taxon>
        <taxon>Ecdysozoa</taxon>
        <taxon>Arthropoda</taxon>
        <taxon>Chelicerata</taxon>
        <taxon>Arachnida</taxon>
        <taxon>Araneae</taxon>
        <taxon>Araneomorphae</taxon>
        <taxon>Entelegynae</taxon>
        <taxon>Araneoidea</taxon>
        <taxon>Nephilidae</taxon>
        <taxon>Trichonephila</taxon>
    </lineage>
</organism>
<dbReference type="Proteomes" id="UP000887116">
    <property type="component" value="Unassembled WGS sequence"/>
</dbReference>
<feature type="region of interest" description="Disordered" evidence="1">
    <location>
        <begin position="1"/>
        <end position="34"/>
    </location>
</feature>
<name>A0A8X6KB73_TRICU</name>
<dbReference type="EMBL" id="BMAO01020334">
    <property type="protein sequence ID" value="GFQ66648.1"/>
    <property type="molecule type" value="Genomic_DNA"/>
</dbReference>
<comment type="caution">
    <text evidence="2">The sequence shown here is derived from an EMBL/GenBank/DDBJ whole genome shotgun (WGS) entry which is preliminary data.</text>
</comment>
<keyword evidence="3" id="KW-1185">Reference proteome</keyword>
<proteinExistence type="predicted"/>
<reference evidence="2" key="1">
    <citation type="submission" date="2020-07" db="EMBL/GenBank/DDBJ databases">
        <title>Multicomponent nature underlies the extraordinary mechanical properties of spider dragline silk.</title>
        <authorList>
            <person name="Kono N."/>
            <person name="Nakamura H."/>
            <person name="Mori M."/>
            <person name="Yoshida Y."/>
            <person name="Ohtoshi R."/>
            <person name="Malay A.D."/>
            <person name="Moran D.A.P."/>
            <person name="Tomita M."/>
            <person name="Numata K."/>
            <person name="Arakawa K."/>
        </authorList>
    </citation>
    <scope>NUCLEOTIDE SEQUENCE</scope>
</reference>